<dbReference type="InterPro" id="IPR004045">
    <property type="entry name" value="Glutathione_S-Trfase_N"/>
</dbReference>
<dbReference type="Gene3D" id="1.20.1050.10">
    <property type="match status" value="1"/>
</dbReference>
<name>A0A6B2LDC1_9EUKA</name>
<dbReference type="InterPro" id="IPR054416">
    <property type="entry name" value="GST_UstS-like_C"/>
</dbReference>
<proteinExistence type="predicted"/>
<feature type="domain" description="Glutathione S-transferase UstS-like C-terminal" evidence="2">
    <location>
        <begin position="190"/>
        <end position="274"/>
    </location>
</feature>
<evidence type="ECO:0000259" key="1">
    <source>
        <dbReference type="Pfam" id="PF13409"/>
    </source>
</evidence>
<sequence>MENDTKKAPLVFYDIAFRPPVQETTCAVNPWKARYALNFKNADYSTTWVPMPDIPKVRKAVGAPPVRKFTDGTDFYTLPMLTDATTGTTLGDSFDIAIHLQTTYPAAGAGDLFPPQALDFVYAPSGPLLVPLSERTDPPPYAEYSRFNSVVDGLFTAHVVLALQGFPWDPATVEATKAEFMRRAGVSSWEQMSVPEEVRGTIMGSFQAALEGLAKLFQRDGSGPFLLGAQPSYGDCIVGAWLKMMQATLPNKEWEQLSSWHDGVFGRLHEALQKQFGQVK</sequence>
<dbReference type="Pfam" id="PF13409">
    <property type="entry name" value="GST_N_2"/>
    <property type="match status" value="1"/>
</dbReference>
<feature type="domain" description="GST N-terminal" evidence="1">
    <location>
        <begin position="30"/>
        <end position="102"/>
    </location>
</feature>
<evidence type="ECO:0000259" key="2">
    <source>
        <dbReference type="Pfam" id="PF22041"/>
    </source>
</evidence>
<dbReference type="SUPFAM" id="SSF47616">
    <property type="entry name" value="GST C-terminal domain-like"/>
    <property type="match status" value="1"/>
</dbReference>
<dbReference type="InterPro" id="IPR036282">
    <property type="entry name" value="Glutathione-S-Trfase_C_sf"/>
</dbReference>
<reference evidence="3" key="1">
    <citation type="journal article" date="2020" name="J. Eukaryot. Microbiol.">
        <title>De novo Sequencing, Assembly and Annotation of the Transcriptome for the Free-Living Testate Amoeba Arcella intermedia.</title>
        <authorList>
            <person name="Ribeiro G.M."/>
            <person name="Porfirio-Sousa A.L."/>
            <person name="Maurer-Alcala X.X."/>
            <person name="Katz L.A."/>
            <person name="Lahr D.J.G."/>
        </authorList>
    </citation>
    <scope>NUCLEOTIDE SEQUENCE</scope>
</reference>
<dbReference type="AlphaFoldDB" id="A0A6B2LDC1"/>
<dbReference type="InterPro" id="IPR036249">
    <property type="entry name" value="Thioredoxin-like_sf"/>
</dbReference>
<accession>A0A6B2LDC1</accession>
<dbReference type="CDD" id="cd00299">
    <property type="entry name" value="GST_C_family"/>
    <property type="match status" value="1"/>
</dbReference>
<organism evidence="3">
    <name type="scientific">Arcella intermedia</name>
    <dbReference type="NCBI Taxonomy" id="1963864"/>
    <lineage>
        <taxon>Eukaryota</taxon>
        <taxon>Amoebozoa</taxon>
        <taxon>Tubulinea</taxon>
        <taxon>Elardia</taxon>
        <taxon>Arcellinida</taxon>
        <taxon>Sphaerothecina</taxon>
        <taxon>Arcellidae</taxon>
        <taxon>Arcella</taxon>
    </lineage>
</organism>
<evidence type="ECO:0000313" key="3">
    <source>
        <dbReference type="EMBL" id="NDV34837.1"/>
    </source>
</evidence>
<dbReference type="Pfam" id="PF22041">
    <property type="entry name" value="GST_C_7"/>
    <property type="match status" value="1"/>
</dbReference>
<dbReference type="EMBL" id="GIBP01005868">
    <property type="protein sequence ID" value="NDV34837.1"/>
    <property type="molecule type" value="Transcribed_RNA"/>
</dbReference>
<dbReference type="Gene3D" id="3.40.30.10">
    <property type="entry name" value="Glutaredoxin"/>
    <property type="match status" value="1"/>
</dbReference>
<dbReference type="SUPFAM" id="SSF52833">
    <property type="entry name" value="Thioredoxin-like"/>
    <property type="match status" value="1"/>
</dbReference>
<protein>
    <submittedName>
        <fullName evidence="3">Uncharacterized protein</fullName>
    </submittedName>
</protein>